<dbReference type="Gene3D" id="2.170.130.10">
    <property type="entry name" value="TonB-dependent receptor, plug domain"/>
    <property type="match status" value="1"/>
</dbReference>
<dbReference type="Proteomes" id="UP000249066">
    <property type="component" value="Unassembled WGS sequence"/>
</dbReference>
<evidence type="ECO:0000256" key="15">
    <source>
        <dbReference type="RuleBase" id="RU003357"/>
    </source>
</evidence>
<evidence type="ECO:0000313" key="20">
    <source>
        <dbReference type="Proteomes" id="UP000249066"/>
    </source>
</evidence>
<dbReference type="Pfam" id="PF00593">
    <property type="entry name" value="TonB_dep_Rec_b-barrel"/>
    <property type="match status" value="1"/>
</dbReference>
<evidence type="ECO:0000256" key="10">
    <source>
        <dbReference type="ARBA" id="ARBA00023077"/>
    </source>
</evidence>
<dbReference type="GO" id="GO:0009279">
    <property type="term" value="C:cell outer membrane"/>
    <property type="evidence" value="ECO:0007669"/>
    <property type="project" value="UniProtKB-SubCell"/>
</dbReference>
<organism evidence="19 20">
    <name type="scientific">Sphingomonas sanxanigenens</name>
    <dbReference type="NCBI Taxonomy" id="397260"/>
    <lineage>
        <taxon>Bacteria</taxon>
        <taxon>Pseudomonadati</taxon>
        <taxon>Pseudomonadota</taxon>
        <taxon>Alphaproteobacteria</taxon>
        <taxon>Sphingomonadales</taxon>
        <taxon>Sphingomonadaceae</taxon>
        <taxon>Sphingomonas</taxon>
    </lineage>
</organism>
<name>A0A2W5C721_9SPHN</name>
<comment type="caution">
    <text evidence="19">The sequence shown here is derived from an EMBL/GenBank/DDBJ whole genome shotgun (WGS) entry which is preliminary data.</text>
</comment>
<feature type="domain" description="TonB-dependent receptor-like beta-barrel" evidence="17">
    <location>
        <begin position="293"/>
        <end position="793"/>
    </location>
</feature>
<evidence type="ECO:0000256" key="2">
    <source>
        <dbReference type="ARBA" id="ARBA00009810"/>
    </source>
</evidence>
<proteinExistence type="inferred from homology"/>
<feature type="signal peptide" evidence="16">
    <location>
        <begin position="1"/>
        <end position="32"/>
    </location>
</feature>
<keyword evidence="3 14" id="KW-0813">Transport</keyword>
<dbReference type="EMBL" id="QFNN01000037">
    <property type="protein sequence ID" value="PZO90068.1"/>
    <property type="molecule type" value="Genomic_DNA"/>
</dbReference>
<evidence type="ECO:0000313" key="19">
    <source>
        <dbReference type="EMBL" id="PZO90068.1"/>
    </source>
</evidence>
<protein>
    <submittedName>
        <fullName evidence="19">TonB-dependent receptor</fullName>
    </submittedName>
</protein>
<evidence type="ECO:0000256" key="13">
    <source>
        <dbReference type="ARBA" id="ARBA00023237"/>
    </source>
</evidence>
<evidence type="ECO:0000259" key="17">
    <source>
        <dbReference type="Pfam" id="PF00593"/>
    </source>
</evidence>
<keyword evidence="7 16" id="KW-0732">Signal</keyword>
<evidence type="ECO:0000259" key="18">
    <source>
        <dbReference type="Pfam" id="PF07715"/>
    </source>
</evidence>
<keyword evidence="9" id="KW-0406">Ion transport</keyword>
<evidence type="ECO:0000256" key="11">
    <source>
        <dbReference type="ARBA" id="ARBA00023136"/>
    </source>
</evidence>
<dbReference type="InterPro" id="IPR039426">
    <property type="entry name" value="TonB-dep_rcpt-like"/>
</dbReference>
<keyword evidence="6 14" id="KW-0812">Transmembrane</keyword>
<evidence type="ECO:0000256" key="3">
    <source>
        <dbReference type="ARBA" id="ARBA00022448"/>
    </source>
</evidence>
<reference evidence="19 20" key="1">
    <citation type="submission" date="2017-08" db="EMBL/GenBank/DDBJ databases">
        <title>Infants hospitalized years apart are colonized by the same room-sourced microbial strains.</title>
        <authorList>
            <person name="Brooks B."/>
            <person name="Olm M.R."/>
            <person name="Firek B.A."/>
            <person name="Baker R."/>
            <person name="Thomas B.C."/>
            <person name="Morowitz M.J."/>
            <person name="Banfield J.F."/>
        </authorList>
    </citation>
    <scope>NUCLEOTIDE SEQUENCE [LARGE SCALE GENOMIC DNA]</scope>
    <source>
        <strain evidence="19">S2_018_000_R2_101</strain>
    </source>
</reference>
<dbReference type="GO" id="GO:0015344">
    <property type="term" value="F:siderophore uptake transmembrane transporter activity"/>
    <property type="evidence" value="ECO:0007669"/>
    <property type="project" value="TreeGrafter"/>
</dbReference>
<evidence type="ECO:0000256" key="1">
    <source>
        <dbReference type="ARBA" id="ARBA00004571"/>
    </source>
</evidence>
<evidence type="ECO:0000256" key="7">
    <source>
        <dbReference type="ARBA" id="ARBA00022729"/>
    </source>
</evidence>
<evidence type="ECO:0000256" key="8">
    <source>
        <dbReference type="ARBA" id="ARBA00023004"/>
    </source>
</evidence>
<keyword evidence="4 14" id="KW-1134">Transmembrane beta strand</keyword>
<evidence type="ECO:0000256" key="4">
    <source>
        <dbReference type="ARBA" id="ARBA00022452"/>
    </source>
</evidence>
<keyword evidence="11 14" id="KW-0472">Membrane</keyword>
<dbReference type="InterPro" id="IPR000531">
    <property type="entry name" value="Beta-barrel_TonB"/>
</dbReference>
<dbReference type="PROSITE" id="PS51257">
    <property type="entry name" value="PROKAR_LIPOPROTEIN"/>
    <property type="match status" value="1"/>
</dbReference>
<evidence type="ECO:0000256" key="14">
    <source>
        <dbReference type="PROSITE-ProRule" id="PRU01360"/>
    </source>
</evidence>
<evidence type="ECO:0000256" key="9">
    <source>
        <dbReference type="ARBA" id="ARBA00023065"/>
    </source>
</evidence>
<keyword evidence="12 19" id="KW-0675">Receptor</keyword>
<evidence type="ECO:0000256" key="16">
    <source>
        <dbReference type="SAM" id="SignalP"/>
    </source>
</evidence>
<comment type="similarity">
    <text evidence="2 14 15">Belongs to the TonB-dependent receptor family.</text>
</comment>
<dbReference type="GO" id="GO:0015891">
    <property type="term" value="P:siderophore transport"/>
    <property type="evidence" value="ECO:0007669"/>
    <property type="project" value="UniProtKB-ARBA"/>
</dbReference>
<dbReference type="AlphaFoldDB" id="A0A2W5C721"/>
<dbReference type="CDD" id="cd01347">
    <property type="entry name" value="ligand_gated_channel"/>
    <property type="match status" value="1"/>
</dbReference>
<keyword evidence="5" id="KW-0410">Iron transport</keyword>
<comment type="subcellular location">
    <subcellularLocation>
        <location evidence="1 14">Cell outer membrane</location>
        <topology evidence="1 14">Multi-pass membrane protein</topology>
    </subcellularLocation>
</comment>
<sequence length="825" mass="87934">MLSTDLRARASGASFIALSCVGALIFATPAIAQNSEKSQDKQADLGGVTVIDTAIDEGGYKVDKADSPKFTAPLVDTPRTVTVIPAQVIKDTASASLVEALRTVPGITFGAGEGGNPLGDRPFIRGSDSQASTYIDGVRDVGAQSREVFAVEQIEVVKGADSAMGGRGNAGGSLNLVTKTPKPDRFIAVSGTGGTDDYKRVTVDINQPLNDFVGFRLNGMWHDQDVAGRDAIWQKRWGIAPSVKLGLNGPTSLTVSYYHLETNELPDSGIPYLYTIGNAPAGVTETAPAGDFTTIGGRQVHTPRGAFYGLVDRDFRKTKVDNLTIRAEHDFGGVTLRNTSRFGRSEQNYILSQPDDQQGNVYGTNAANPATAGGYVWRRINTRASNVEGLINQTDLFGDFNTGGIKHSFTASAEFSYEKASNGSYVGNPATGTAIATGSTNSPRCSAAAFARYNCTTIDNPNPFDPWVNYTGDGTTVASGIAKSLPKTRTLSRVTSTGLSLFDTITISDALLINLGGRYDRYDIRVSPGLSATATTPRTSVSKTANLWTYQAGIVFKPASNGSIYVSTSTAATPPGSFIAQGQEGNALNTSSQALTDQLKVEKTTSYEAGTKWNLFDENLSLTLAVFQSKTSNARVTADQGTVAFVGKRRIRGVEIGYNGNITPEWNIFGGYTYMDAKIVDGGLTATSVTAGGVTTTLYAPSVNTGKPFPNTPKHSFTAFTNYKITPALTVGGGAIYMSKVYGGFSDVRTIQNGQVVITKAALGRMAPDYWRFDANASYQITDHIGLQFNLLNATNKRYFDKVYTAHYANQAAGRTALFTLNVRY</sequence>
<dbReference type="PANTHER" id="PTHR32552:SF89">
    <property type="entry name" value="CATECHOLATE SIDEROPHORE RECEPTOR FIU"/>
    <property type="match status" value="1"/>
</dbReference>
<gene>
    <name evidence="19" type="ORF">DI623_08110</name>
</gene>
<dbReference type="InterPro" id="IPR012910">
    <property type="entry name" value="Plug_dom"/>
</dbReference>
<dbReference type="FunFam" id="2.170.130.10:FF:000001">
    <property type="entry name" value="Catecholate siderophore TonB-dependent receptor"/>
    <property type="match status" value="1"/>
</dbReference>
<accession>A0A2W5C721</accession>
<dbReference type="PANTHER" id="PTHR32552">
    <property type="entry name" value="FERRICHROME IRON RECEPTOR-RELATED"/>
    <property type="match status" value="1"/>
</dbReference>
<evidence type="ECO:0000256" key="6">
    <source>
        <dbReference type="ARBA" id="ARBA00022692"/>
    </source>
</evidence>
<keyword evidence="8" id="KW-0408">Iron</keyword>
<keyword evidence="10 15" id="KW-0798">TonB box</keyword>
<dbReference type="PROSITE" id="PS52016">
    <property type="entry name" value="TONB_DEPENDENT_REC_3"/>
    <property type="match status" value="1"/>
</dbReference>
<dbReference type="Pfam" id="PF07715">
    <property type="entry name" value="Plug"/>
    <property type="match status" value="1"/>
</dbReference>
<dbReference type="InterPro" id="IPR037066">
    <property type="entry name" value="Plug_dom_sf"/>
</dbReference>
<dbReference type="Gene3D" id="2.40.170.20">
    <property type="entry name" value="TonB-dependent receptor, beta-barrel domain"/>
    <property type="match status" value="1"/>
</dbReference>
<keyword evidence="13 14" id="KW-0998">Cell outer membrane</keyword>
<dbReference type="InterPro" id="IPR036942">
    <property type="entry name" value="Beta-barrel_TonB_sf"/>
</dbReference>
<evidence type="ECO:0000256" key="5">
    <source>
        <dbReference type="ARBA" id="ARBA00022496"/>
    </source>
</evidence>
<dbReference type="SUPFAM" id="SSF56935">
    <property type="entry name" value="Porins"/>
    <property type="match status" value="1"/>
</dbReference>
<evidence type="ECO:0000256" key="12">
    <source>
        <dbReference type="ARBA" id="ARBA00023170"/>
    </source>
</evidence>
<feature type="chain" id="PRO_5016087654" evidence="16">
    <location>
        <begin position="33"/>
        <end position="825"/>
    </location>
</feature>
<feature type="domain" description="TonB-dependent receptor plug" evidence="18">
    <location>
        <begin position="74"/>
        <end position="172"/>
    </location>
</feature>